<proteinExistence type="inferred from homology"/>
<dbReference type="GO" id="GO:0017057">
    <property type="term" value="F:6-phosphogluconolactonase activity"/>
    <property type="evidence" value="ECO:0007669"/>
    <property type="project" value="TreeGrafter"/>
</dbReference>
<evidence type="ECO:0000256" key="1">
    <source>
        <dbReference type="ARBA" id="ARBA00005564"/>
    </source>
</evidence>
<dbReference type="EMBL" id="GL945432">
    <property type="protein sequence ID" value="EGO26084.1"/>
    <property type="molecule type" value="Genomic_DNA"/>
</dbReference>
<dbReference type="Pfam" id="PF10282">
    <property type="entry name" value="Lactonase"/>
    <property type="match status" value="1"/>
</dbReference>
<evidence type="ECO:0000313" key="2">
    <source>
        <dbReference type="EMBL" id="EGO26084.1"/>
    </source>
</evidence>
<reference evidence="2" key="1">
    <citation type="submission" date="2011-04" db="EMBL/GenBank/DDBJ databases">
        <title>Evolution of plant cell wall degrading machinery underlies the functional diversity of forest fungi.</title>
        <authorList>
            <consortium name="US DOE Joint Genome Institute (JGI-PGF)"/>
            <person name="Eastwood D.C."/>
            <person name="Floudas D."/>
            <person name="Binder M."/>
            <person name="Majcherczyk A."/>
            <person name="Schneider P."/>
            <person name="Aerts A."/>
            <person name="Asiegbu F.O."/>
            <person name="Baker S.E."/>
            <person name="Barry K."/>
            <person name="Bendiksby M."/>
            <person name="Blumentritt M."/>
            <person name="Coutinho P.M."/>
            <person name="Cullen D."/>
            <person name="Cullen D."/>
            <person name="Gathman A."/>
            <person name="Goodell B."/>
            <person name="Henrissat B."/>
            <person name="Ihrmark K."/>
            <person name="Kauserud H."/>
            <person name="Kohler A."/>
            <person name="LaButti K."/>
            <person name="Lapidus A."/>
            <person name="Lavin J.L."/>
            <person name="Lee Y.-H."/>
            <person name="Lindquist E."/>
            <person name="Lilly W."/>
            <person name="Lucas S."/>
            <person name="Morin E."/>
            <person name="Murat C."/>
            <person name="Oguiza J.A."/>
            <person name="Park J."/>
            <person name="Pisabarro A.G."/>
            <person name="Riley R."/>
            <person name="Rosling A."/>
            <person name="Salamov A."/>
            <person name="Schmidt O."/>
            <person name="Schmutz J."/>
            <person name="Skrede I."/>
            <person name="Stenlid J."/>
            <person name="Wiebenga A."/>
            <person name="Xie X."/>
            <person name="Kues U."/>
            <person name="Hibbett D.S."/>
            <person name="Hoffmeister D."/>
            <person name="Hogberg N."/>
            <person name="Martin F."/>
            <person name="Grigoriev I.V."/>
            <person name="Watkinson S.C."/>
        </authorList>
    </citation>
    <scope>NUCLEOTIDE SEQUENCE</scope>
    <source>
        <strain evidence="2">S7.9</strain>
    </source>
</reference>
<dbReference type="OrthoDB" id="9972196at2759"/>
<comment type="similarity">
    <text evidence="1">Belongs to the cycloisomerase 2 family.</text>
</comment>
<dbReference type="InterPro" id="IPR015943">
    <property type="entry name" value="WD40/YVTN_repeat-like_dom_sf"/>
</dbReference>
<dbReference type="PANTHER" id="PTHR30344">
    <property type="entry name" value="6-PHOSPHOGLUCONOLACTONASE-RELATED"/>
    <property type="match status" value="1"/>
</dbReference>
<dbReference type="KEGG" id="sla:SERLADRAFT_462767"/>
<dbReference type="AlphaFoldDB" id="F8NQF4"/>
<sequence length="356" mass="38051">MSSIHKILVSSYTDKVYTVAFDAANPSLTPLSATTVGRNPSWLTAHPTDRSVVYAGLEQPSGEVVALKFDEQGKGEVVGRAPSGGGDPCTLLATENEVIIGNYATGVIATLPISAKSPYILSTEPWTLQVAGTGPNKERQKSSHPHQIIFHPSRDELLVPDLGADKIWRLAKGASGQWEINGYVQCAPGGGPRHIAFYGENLYTLYELVSVVVVHRFPPLPEEPTLLAQASTLTEPSPTPPGMLAAEILIPEPNKTYPTPYLYITNRNDPSPEGDTIAIFSIAEGAPRLVKEVRTGLKHVRGMVFGGEDDRWLIAGGVEGGGIKVFERFEGGGALKEVAAMAEGQGVSKPTGFSWL</sequence>
<dbReference type="HOGENOM" id="CLU_038716_1_0_1"/>
<protein>
    <recommendedName>
        <fullName evidence="3">Isomerase YbhE</fullName>
    </recommendedName>
</protein>
<name>F8NQF4_SERL9</name>
<dbReference type="InterPro" id="IPR050282">
    <property type="entry name" value="Cycloisomerase_2"/>
</dbReference>
<accession>F8NQF4</accession>
<gene>
    <name evidence="2" type="ORF">SERLADRAFT_462767</name>
</gene>
<evidence type="ECO:0008006" key="3">
    <source>
        <dbReference type="Google" id="ProtNLM"/>
    </source>
</evidence>
<dbReference type="InterPro" id="IPR019405">
    <property type="entry name" value="Lactonase_7-beta_prop"/>
</dbReference>
<dbReference type="Gene3D" id="2.130.10.10">
    <property type="entry name" value="YVTN repeat-like/Quinoprotein amine dehydrogenase"/>
    <property type="match status" value="1"/>
</dbReference>
<dbReference type="Proteomes" id="UP000008064">
    <property type="component" value="Unassembled WGS sequence"/>
</dbReference>
<organism>
    <name type="scientific">Serpula lacrymans var. lacrymans (strain S7.9)</name>
    <name type="common">Dry rot fungus</name>
    <dbReference type="NCBI Taxonomy" id="578457"/>
    <lineage>
        <taxon>Eukaryota</taxon>
        <taxon>Fungi</taxon>
        <taxon>Dikarya</taxon>
        <taxon>Basidiomycota</taxon>
        <taxon>Agaricomycotina</taxon>
        <taxon>Agaricomycetes</taxon>
        <taxon>Agaricomycetidae</taxon>
        <taxon>Boletales</taxon>
        <taxon>Coniophorineae</taxon>
        <taxon>Serpulaceae</taxon>
        <taxon>Serpula</taxon>
    </lineage>
</organism>
<dbReference type="PANTHER" id="PTHR30344:SF1">
    <property type="entry name" value="6-PHOSPHOGLUCONOLACTONASE"/>
    <property type="match status" value="1"/>
</dbReference>
<dbReference type="GeneID" id="18818428"/>
<dbReference type="SUPFAM" id="SSF75011">
    <property type="entry name" value="3-carboxy-cis,cis-mucoante lactonizing enzyme"/>
    <property type="match status" value="1"/>
</dbReference>
<dbReference type="RefSeq" id="XP_007316257.1">
    <property type="nucleotide sequence ID" value="XM_007316195.1"/>
</dbReference>